<dbReference type="InterPro" id="IPR024185">
    <property type="entry name" value="FTHF_cligase-like_sf"/>
</dbReference>
<dbReference type="RefSeq" id="WP_036816821.1">
    <property type="nucleotide sequence ID" value="NZ_AVBF01000008.1"/>
</dbReference>
<dbReference type="Pfam" id="PF01812">
    <property type="entry name" value="5-FTHF_cyc-lig"/>
    <property type="match status" value="1"/>
</dbReference>
<dbReference type="InterPro" id="IPR037171">
    <property type="entry name" value="NagB/RpiA_transferase-like"/>
</dbReference>
<comment type="caution">
    <text evidence="1">The sequence shown here is derived from an EMBL/GenBank/DDBJ whole genome shotgun (WGS) entry which is preliminary data.</text>
</comment>
<name>A0A0A2TH88_9BACI</name>
<proteinExistence type="predicted"/>
<reference evidence="1 2" key="1">
    <citation type="journal article" date="2015" name="Stand. Genomic Sci.">
        <title>High quality draft genome sequence of the moderately halophilic bacterium Pontibacillus yanchengensis Y32(T) and comparison among Pontibacillus genomes.</title>
        <authorList>
            <person name="Huang J."/>
            <person name="Qiao Z.X."/>
            <person name="Tang J.W."/>
            <person name="Wang G."/>
        </authorList>
    </citation>
    <scope>NUCLEOTIDE SEQUENCE [LARGE SCALE GENOMIC DNA]</scope>
    <source>
        <strain evidence="1 2">Y32</strain>
    </source>
</reference>
<dbReference type="GO" id="GO:0016874">
    <property type="term" value="F:ligase activity"/>
    <property type="evidence" value="ECO:0007669"/>
    <property type="project" value="UniProtKB-KW"/>
</dbReference>
<dbReference type="STRING" id="1385514.N782_01395"/>
<dbReference type="OrthoDB" id="9801938at2"/>
<evidence type="ECO:0000313" key="2">
    <source>
        <dbReference type="Proteomes" id="UP000030147"/>
    </source>
</evidence>
<evidence type="ECO:0000313" key="1">
    <source>
        <dbReference type="EMBL" id="KGP73813.1"/>
    </source>
</evidence>
<sequence>MSTKDVIRNKVWERLETEKAARFPFPVKGRIPNFKGAEAAAEFVMQLDAYQQARVIKVNPDSPQLPLRAQVLKDGKILLIPTPRLKAGFIQINPEDVPKGEERKAASLKHMNAYGHEVPLQDMPTIDLIVVGSVAIHQDGRRLGKGEGYADREYAIIRELDNPPVPVVTTIHSLQLVEDDFPRDPYDVTVDYIATEKDMITVENPYEKPSGILWEEVTAEQKEEMPVLQDIWDLKYSKE</sequence>
<dbReference type="Proteomes" id="UP000030147">
    <property type="component" value="Unassembled WGS sequence"/>
</dbReference>
<protein>
    <submittedName>
        <fullName evidence="1">5-formyltetrahydrofolate cyclo-ligase</fullName>
    </submittedName>
</protein>
<dbReference type="PANTHER" id="PTHR13017">
    <property type="entry name" value="5-FORMYLTETRAHYDROFOLATE CYCLO-LIGASE-RELATED"/>
    <property type="match status" value="1"/>
</dbReference>
<dbReference type="PANTHER" id="PTHR13017:SF0">
    <property type="entry name" value="METHENYLTETRAHYDROFOLATE SYNTHASE DOMAIN-CONTAINING PROTEIN"/>
    <property type="match status" value="1"/>
</dbReference>
<keyword evidence="1" id="KW-0436">Ligase</keyword>
<dbReference type="eggNOG" id="COG0212">
    <property type="taxonomic scope" value="Bacteria"/>
</dbReference>
<accession>A0A0A2TH88</accession>
<dbReference type="GO" id="GO:0005737">
    <property type="term" value="C:cytoplasm"/>
    <property type="evidence" value="ECO:0007669"/>
    <property type="project" value="TreeGrafter"/>
</dbReference>
<organism evidence="1 2">
    <name type="scientific">Pontibacillus yanchengensis Y32</name>
    <dbReference type="NCBI Taxonomy" id="1385514"/>
    <lineage>
        <taxon>Bacteria</taxon>
        <taxon>Bacillati</taxon>
        <taxon>Bacillota</taxon>
        <taxon>Bacilli</taxon>
        <taxon>Bacillales</taxon>
        <taxon>Bacillaceae</taxon>
        <taxon>Pontibacillus</taxon>
    </lineage>
</organism>
<dbReference type="SUPFAM" id="SSF100950">
    <property type="entry name" value="NagB/RpiA/CoA transferase-like"/>
    <property type="match status" value="1"/>
</dbReference>
<keyword evidence="2" id="KW-1185">Reference proteome</keyword>
<dbReference type="Gene3D" id="3.40.50.10420">
    <property type="entry name" value="NagB/RpiA/CoA transferase-like"/>
    <property type="match status" value="1"/>
</dbReference>
<gene>
    <name evidence="1" type="ORF">N782_01395</name>
</gene>
<dbReference type="EMBL" id="AVBF01000008">
    <property type="protein sequence ID" value="KGP73813.1"/>
    <property type="molecule type" value="Genomic_DNA"/>
</dbReference>
<dbReference type="InterPro" id="IPR002698">
    <property type="entry name" value="FTHF_cligase"/>
</dbReference>
<dbReference type="AlphaFoldDB" id="A0A0A2TH88"/>